<dbReference type="AlphaFoldDB" id="A0A645EVD6"/>
<dbReference type="NCBIfam" id="TIGR02937">
    <property type="entry name" value="sigma70-ECF"/>
    <property type="match status" value="1"/>
</dbReference>
<evidence type="ECO:0000256" key="4">
    <source>
        <dbReference type="ARBA" id="ARBA00023082"/>
    </source>
</evidence>
<feature type="domain" description="HTH cro/C1-type" evidence="7">
    <location>
        <begin position="144"/>
        <end position="164"/>
    </location>
</feature>
<evidence type="ECO:0000259" key="7">
    <source>
        <dbReference type="PROSITE" id="PS50943"/>
    </source>
</evidence>
<evidence type="ECO:0000256" key="2">
    <source>
        <dbReference type="ARBA" id="ARBA00022969"/>
    </source>
</evidence>
<dbReference type="PROSITE" id="PS50943">
    <property type="entry name" value="HTH_CROC1"/>
    <property type="match status" value="1"/>
</dbReference>
<dbReference type="EMBL" id="VSSQ01051323">
    <property type="protein sequence ID" value="MPN05410.1"/>
    <property type="molecule type" value="Genomic_DNA"/>
</dbReference>
<evidence type="ECO:0000256" key="6">
    <source>
        <dbReference type="ARBA" id="ARBA00023163"/>
    </source>
</evidence>
<name>A0A645EVD6_9ZZZZ</name>
<evidence type="ECO:0000256" key="3">
    <source>
        <dbReference type="ARBA" id="ARBA00023015"/>
    </source>
</evidence>
<dbReference type="CDD" id="cd06171">
    <property type="entry name" value="Sigma70_r4"/>
    <property type="match status" value="1"/>
</dbReference>
<dbReference type="PANTHER" id="PTHR30376">
    <property type="entry name" value="SIGMA FACTOR RPOH HEAT SHOCK RELATED"/>
    <property type="match status" value="1"/>
</dbReference>
<dbReference type="InterPro" id="IPR013324">
    <property type="entry name" value="RNA_pol_sigma_r3/r4-like"/>
</dbReference>
<organism evidence="8">
    <name type="scientific">bioreactor metagenome</name>
    <dbReference type="NCBI Taxonomy" id="1076179"/>
    <lineage>
        <taxon>unclassified sequences</taxon>
        <taxon>metagenomes</taxon>
        <taxon>ecological metagenomes</taxon>
    </lineage>
</organism>
<dbReference type="InterPro" id="IPR007630">
    <property type="entry name" value="RNA_pol_sigma70_r4"/>
</dbReference>
<dbReference type="InterPro" id="IPR001387">
    <property type="entry name" value="Cro/C1-type_HTH"/>
</dbReference>
<sequence>MIEHNLRLVAHIIKKYYTSYKDQEDLISIGTIGLIKAIDTYDPENGTKFATYAGKCLQNEILMYFRSQKRLSAETSINDAIEFDKDGNPLTYLDIMYVEDDYAELVDMKTKVDQVKKIIVTDLDEREKNIIIMRYGLSGCRPVTQREAAEKLHISRSYVSRIEKAALEKIRRKIKS</sequence>
<dbReference type="InterPro" id="IPR014284">
    <property type="entry name" value="RNA_pol_sigma-70_dom"/>
</dbReference>
<comment type="caution">
    <text evidence="8">The sequence shown here is derived from an EMBL/GenBank/DDBJ whole genome shotgun (WGS) entry which is preliminary data.</text>
</comment>
<keyword evidence="6" id="KW-0804">Transcription</keyword>
<dbReference type="PIRSF" id="PIRSF000770">
    <property type="entry name" value="RNA_pol_sigma-SigE/K"/>
    <property type="match status" value="1"/>
</dbReference>
<evidence type="ECO:0000256" key="5">
    <source>
        <dbReference type="ARBA" id="ARBA00023125"/>
    </source>
</evidence>
<dbReference type="Gene3D" id="1.20.120.1810">
    <property type="match status" value="1"/>
</dbReference>
<evidence type="ECO:0000256" key="1">
    <source>
        <dbReference type="ARBA" id="ARBA00007788"/>
    </source>
</evidence>
<dbReference type="Pfam" id="PF04542">
    <property type="entry name" value="Sigma70_r2"/>
    <property type="match status" value="1"/>
</dbReference>
<reference evidence="8" key="1">
    <citation type="submission" date="2019-08" db="EMBL/GenBank/DDBJ databases">
        <authorList>
            <person name="Kucharzyk K."/>
            <person name="Murdoch R.W."/>
            <person name="Higgins S."/>
            <person name="Loffler F."/>
        </authorList>
    </citation>
    <scope>NUCLEOTIDE SEQUENCE</scope>
</reference>
<keyword evidence="4" id="KW-0731">Sigma factor</keyword>
<dbReference type="Gene3D" id="1.10.10.10">
    <property type="entry name" value="Winged helix-like DNA-binding domain superfamily/Winged helix DNA-binding domain"/>
    <property type="match status" value="1"/>
</dbReference>
<keyword evidence="5" id="KW-0238">DNA-binding</keyword>
<dbReference type="PRINTS" id="PR00046">
    <property type="entry name" value="SIGMA70FCT"/>
</dbReference>
<dbReference type="GO" id="GO:0016987">
    <property type="term" value="F:sigma factor activity"/>
    <property type="evidence" value="ECO:0007669"/>
    <property type="project" value="UniProtKB-KW"/>
</dbReference>
<dbReference type="InterPro" id="IPR036388">
    <property type="entry name" value="WH-like_DNA-bd_sf"/>
</dbReference>
<gene>
    <name evidence="8" type="primary">sigK_17</name>
    <name evidence="8" type="ORF">SDC9_152660</name>
</gene>
<dbReference type="InterPro" id="IPR000943">
    <property type="entry name" value="RNA_pol_sigma70"/>
</dbReference>
<keyword evidence="2" id="KW-0749">Sporulation</keyword>
<dbReference type="GO" id="GO:0006352">
    <property type="term" value="P:DNA-templated transcription initiation"/>
    <property type="evidence" value="ECO:0007669"/>
    <property type="project" value="InterPro"/>
</dbReference>
<protein>
    <submittedName>
        <fullName evidence="8">RNA polymerase sigma-28 factor</fullName>
    </submittedName>
</protein>
<dbReference type="SUPFAM" id="SSF88946">
    <property type="entry name" value="Sigma2 domain of RNA polymerase sigma factors"/>
    <property type="match status" value="1"/>
</dbReference>
<dbReference type="InterPro" id="IPR013325">
    <property type="entry name" value="RNA_pol_sigma_r2"/>
</dbReference>
<comment type="similarity">
    <text evidence="1">Belongs to the sigma-70 factor family.</text>
</comment>
<keyword evidence="3" id="KW-0805">Transcription regulation</keyword>
<accession>A0A645EVD6</accession>
<dbReference type="Pfam" id="PF04545">
    <property type="entry name" value="Sigma70_r4"/>
    <property type="match status" value="1"/>
</dbReference>
<dbReference type="GO" id="GO:0030435">
    <property type="term" value="P:sporulation resulting in formation of a cellular spore"/>
    <property type="evidence" value="ECO:0007669"/>
    <property type="project" value="UniProtKB-KW"/>
</dbReference>
<proteinExistence type="inferred from homology"/>
<dbReference type="InterPro" id="IPR007627">
    <property type="entry name" value="RNA_pol_sigma70_r2"/>
</dbReference>
<dbReference type="PANTHER" id="PTHR30376:SF3">
    <property type="entry name" value="RNA POLYMERASE SIGMA FACTOR RPOH"/>
    <property type="match status" value="1"/>
</dbReference>
<dbReference type="InterPro" id="IPR050813">
    <property type="entry name" value="Sigma-70_Factor"/>
</dbReference>
<dbReference type="SUPFAM" id="SSF88659">
    <property type="entry name" value="Sigma3 and sigma4 domains of RNA polymerase sigma factors"/>
    <property type="match status" value="1"/>
</dbReference>
<evidence type="ECO:0000313" key="8">
    <source>
        <dbReference type="EMBL" id="MPN05410.1"/>
    </source>
</evidence>
<dbReference type="PROSITE" id="PS00715">
    <property type="entry name" value="SIGMA70_1"/>
    <property type="match status" value="1"/>
</dbReference>
<dbReference type="GO" id="GO:0003677">
    <property type="term" value="F:DNA binding"/>
    <property type="evidence" value="ECO:0007669"/>
    <property type="project" value="UniProtKB-KW"/>
</dbReference>